<evidence type="ECO:0000313" key="4">
    <source>
        <dbReference type="EMBL" id="POY75703.1"/>
    </source>
</evidence>
<name>A0A2S5BG28_9BASI</name>
<proteinExistence type="inferred from homology"/>
<dbReference type="PANTHER" id="PTHR46052">
    <property type="entry name" value="PHOSDUCIN-LIKE PROTEIN"/>
    <property type="match status" value="1"/>
</dbReference>
<dbReference type="SUPFAM" id="SSF52833">
    <property type="entry name" value="Thioredoxin-like"/>
    <property type="match status" value="1"/>
</dbReference>
<gene>
    <name evidence="4" type="ORF">BMF94_1326</name>
</gene>
<dbReference type="Gene3D" id="3.40.30.10">
    <property type="entry name" value="Glutaredoxin"/>
    <property type="match status" value="1"/>
</dbReference>
<dbReference type="Proteomes" id="UP000237144">
    <property type="component" value="Unassembled WGS sequence"/>
</dbReference>
<comment type="caution">
    <text evidence="4">The sequence shown here is derived from an EMBL/GenBank/DDBJ whole genome shotgun (WGS) entry which is preliminary data.</text>
</comment>
<accession>A0A2S5BG28</accession>
<evidence type="ECO:0000256" key="1">
    <source>
        <dbReference type="ARBA" id="ARBA00009686"/>
    </source>
</evidence>
<dbReference type="InterPro" id="IPR036249">
    <property type="entry name" value="Thioredoxin-like_sf"/>
</dbReference>
<protein>
    <recommendedName>
        <fullName evidence="3">Phosducin domain-containing protein</fullName>
    </recommendedName>
</protein>
<reference evidence="4 5" key="1">
    <citation type="journal article" date="2018" name="Front. Microbiol.">
        <title>Prospects for Fungal Bioremediation of Acidic Radioactive Waste Sites: Characterization and Genome Sequence of Rhodotorula taiwanensis MD1149.</title>
        <authorList>
            <person name="Tkavc R."/>
            <person name="Matrosova V.Y."/>
            <person name="Grichenko O.E."/>
            <person name="Gostincar C."/>
            <person name="Volpe R.P."/>
            <person name="Klimenkova P."/>
            <person name="Gaidamakova E.K."/>
            <person name="Zhou C.E."/>
            <person name="Stewart B.J."/>
            <person name="Lyman M.G."/>
            <person name="Malfatti S.A."/>
            <person name="Rubinfeld B."/>
            <person name="Courtot M."/>
            <person name="Singh J."/>
            <person name="Dalgard C.L."/>
            <person name="Hamilton T."/>
            <person name="Frey K.G."/>
            <person name="Gunde-Cimerman N."/>
            <person name="Dugan L."/>
            <person name="Daly M.J."/>
        </authorList>
    </citation>
    <scope>NUCLEOTIDE SEQUENCE [LARGE SCALE GENOMIC DNA]</scope>
    <source>
        <strain evidence="4 5">MD1149</strain>
    </source>
</reference>
<dbReference type="STRING" id="741276.A0A2S5BG28"/>
<organism evidence="4 5">
    <name type="scientific">Rhodotorula taiwanensis</name>
    <dbReference type="NCBI Taxonomy" id="741276"/>
    <lineage>
        <taxon>Eukaryota</taxon>
        <taxon>Fungi</taxon>
        <taxon>Dikarya</taxon>
        <taxon>Basidiomycota</taxon>
        <taxon>Pucciniomycotina</taxon>
        <taxon>Microbotryomycetes</taxon>
        <taxon>Sporidiobolales</taxon>
        <taxon>Sporidiobolaceae</taxon>
        <taxon>Rhodotorula</taxon>
    </lineage>
</organism>
<evidence type="ECO:0000313" key="5">
    <source>
        <dbReference type="Proteomes" id="UP000237144"/>
    </source>
</evidence>
<evidence type="ECO:0000259" key="3">
    <source>
        <dbReference type="Pfam" id="PF02114"/>
    </source>
</evidence>
<sequence>MADTDRLEQQFLDGTHPALHRQGASSPSAATTLHLTDSPPTDTSDHHQDEDGDDDSRPIPLREATNAPPPPPPRRRGEESRNTGVKGVRADYAEAMLQQQQQHEQDLARRVERGLNLVGGERVSARDDDERAELVRWRQRRLAQLQGSGERQARATRTFGHLSEVGIETFVAAVEDEDPETAVVVHLYEPDISTCATLNSHLASLARAHPRTKFLRAQASEVGFMQQQQQPTVASFASDAEEKNAGDATLPTVLVYRAGGLETVWVRFDFECPGGKVERGPKGLAAVEQVLSSAGVIVRASSARNGSDPRRTAADDSDDD</sequence>
<dbReference type="EMBL" id="PJQD01000013">
    <property type="protein sequence ID" value="POY75703.1"/>
    <property type="molecule type" value="Genomic_DNA"/>
</dbReference>
<dbReference type="Pfam" id="PF02114">
    <property type="entry name" value="Phosducin"/>
    <property type="match status" value="1"/>
</dbReference>
<dbReference type="InterPro" id="IPR051499">
    <property type="entry name" value="Phosducin-like_reg"/>
</dbReference>
<dbReference type="OrthoDB" id="70588at2759"/>
<dbReference type="InterPro" id="IPR024253">
    <property type="entry name" value="Phosducin_thioredoxin-like_dom"/>
</dbReference>
<comment type="similarity">
    <text evidence="1">Belongs to the phosducin family.</text>
</comment>
<dbReference type="AlphaFoldDB" id="A0A2S5BG28"/>
<feature type="region of interest" description="Disordered" evidence="2">
    <location>
        <begin position="301"/>
        <end position="320"/>
    </location>
</feature>
<evidence type="ECO:0000256" key="2">
    <source>
        <dbReference type="SAM" id="MobiDB-lite"/>
    </source>
</evidence>
<keyword evidence="5" id="KW-1185">Reference proteome</keyword>
<dbReference type="PANTHER" id="PTHR46052:SF1">
    <property type="entry name" value="PHOSDUCIN-LIKE PROTEIN"/>
    <property type="match status" value="1"/>
</dbReference>
<feature type="domain" description="Phosducin" evidence="3">
    <location>
        <begin position="98"/>
        <end position="267"/>
    </location>
</feature>
<feature type="compositionally biased region" description="Polar residues" evidence="2">
    <location>
        <begin position="23"/>
        <end position="41"/>
    </location>
</feature>
<feature type="region of interest" description="Disordered" evidence="2">
    <location>
        <begin position="1"/>
        <end position="84"/>
    </location>
</feature>